<keyword evidence="3" id="KW-0548">Nucleotidyltransferase</keyword>
<evidence type="ECO:0000256" key="1">
    <source>
        <dbReference type="ARBA" id="ARBA00012417"/>
    </source>
</evidence>
<comment type="caution">
    <text evidence="8">The sequence shown here is derived from an EMBL/GenBank/DDBJ whole genome shotgun (WGS) entry which is preliminary data.</text>
</comment>
<gene>
    <name evidence="8" type="ORF">RFULGI_LOCUS11901</name>
</gene>
<reference evidence="8" key="1">
    <citation type="submission" date="2021-06" db="EMBL/GenBank/DDBJ databases">
        <authorList>
            <person name="Kallberg Y."/>
            <person name="Tangrot J."/>
            <person name="Rosling A."/>
        </authorList>
    </citation>
    <scope>NUCLEOTIDE SEQUENCE</scope>
    <source>
        <strain evidence="8">IN212</strain>
    </source>
</reference>
<evidence type="ECO:0000256" key="6">
    <source>
        <dbReference type="ARBA" id="ARBA00049244"/>
    </source>
</evidence>
<name>A0A9N9IBB1_9GLOM</name>
<evidence type="ECO:0000313" key="9">
    <source>
        <dbReference type="Proteomes" id="UP000789396"/>
    </source>
</evidence>
<dbReference type="GO" id="GO:0006261">
    <property type="term" value="P:DNA-templated DNA replication"/>
    <property type="evidence" value="ECO:0007669"/>
    <property type="project" value="TreeGrafter"/>
</dbReference>
<keyword evidence="5" id="KW-0238">DNA-binding</keyword>
<evidence type="ECO:0000259" key="7">
    <source>
        <dbReference type="Pfam" id="PF00136"/>
    </source>
</evidence>
<dbReference type="Gene3D" id="3.90.1600.10">
    <property type="entry name" value="Palm domain of DNA polymerase"/>
    <property type="match status" value="1"/>
</dbReference>
<feature type="non-terminal residue" evidence="8">
    <location>
        <position position="514"/>
    </location>
</feature>
<evidence type="ECO:0000256" key="2">
    <source>
        <dbReference type="ARBA" id="ARBA00022679"/>
    </source>
</evidence>
<feature type="domain" description="DNA-directed DNA polymerase family B multifunctional" evidence="7">
    <location>
        <begin position="121"/>
        <end position="282"/>
    </location>
</feature>
<proteinExistence type="predicted"/>
<dbReference type="EC" id="2.7.7.7" evidence="1"/>
<dbReference type="PANTHER" id="PTHR10322">
    <property type="entry name" value="DNA POLYMERASE CATALYTIC SUBUNIT"/>
    <property type="match status" value="1"/>
</dbReference>
<dbReference type="InterPro" id="IPR023211">
    <property type="entry name" value="DNA_pol_palm_dom_sf"/>
</dbReference>
<dbReference type="OrthoDB" id="6755010at2759"/>
<evidence type="ECO:0000256" key="3">
    <source>
        <dbReference type="ARBA" id="ARBA00022695"/>
    </source>
</evidence>
<dbReference type="EMBL" id="CAJVPZ010027155">
    <property type="protein sequence ID" value="CAG8727748.1"/>
    <property type="molecule type" value="Genomic_DNA"/>
</dbReference>
<dbReference type="Proteomes" id="UP000789396">
    <property type="component" value="Unassembled WGS sequence"/>
</dbReference>
<dbReference type="AlphaFoldDB" id="A0A9N9IBB1"/>
<organism evidence="8 9">
    <name type="scientific">Racocetra fulgida</name>
    <dbReference type="NCBI Taxonomy" id="60492"/>
    <lineage>
        <taxon>Eukaryota</taxon>
        <taxon>Fungi</taxon>
        <taxon>Fungi incertae sedis</taxon>
        <taxon>Mucoromycota</taxon>
        <taxon>Glomeromycotina</taxon>
        <taxon>Glomeromycetes</taxon>
        <taxon>Diversisporales</taxon>
        <taxon>Gigasporaceae</taxon>
        <taxon>Racocetra</taxon>
    </lineage>
</organism>
<feature type="domain" description="DNA-directed DNA polymerase family B multifunctional" evidence="7">
    <location>
        <begin position="293"/>
        <end position="509"/>
    </location>
</feature>
<evidence type="ECO:0000256" key="5">
    <source>
        <dbReference type="ARBA" id="ARBA00023125"/>
    </source>
</evidence>
<protein>
    <recommendedName>
        <fullName evidence="1">DNA-directed DNA polymerase</fullName>
        <ecNumber evidence="1">2.7.7.7</ecNumber>
    </recommendedName>
</protein>
<dbReference type="Gene3D" id="1.10.287.690">
    <property type="entry name" value="Helix hairpin bin"/>
    <property type="match status" value="1"/>
</dbReference>
<dbReference type="PANTHER" id="PTHR10322:SF23">
    <property type="entry name" value="DNA POLYMERASE DELTA CATALYTIC SUBUNIT"/>
    <property type="match status" value="1"/>
</dbReference>
<sequence length="514" mass="60281">KYLPSFEIGFNTGGFDWNFMLKKIYLLNIEKEISQILEQDILNNIRETKIKVYEKDIDEKMQRKIYGIESSNRNIKAKKTFPTEIKNTLDVVLKHCELLGKVDLPYIPDSSEDLCCMFVYINTIKFKNNIQLLTKLAEQLSNLTKISVEKYIIEEKYNGGLVLNPRKNPNNCPVADVDFTSYYPNTIITNNISLDTCVNIDSQEENLNVIIDNGIVYDKFRQHNNKETKMGLMLLMSKMLLVDRAIAKKNMKKANNKQEYSYYNSLQNALKTIANSIYGKTEINKYLQELTGQPYLKMAYEKTMMPALYLHKKQYCRCKHREDTQFIEFDKLILLMKGLKVVKRNISKFYKTVAEELIRLSLNYENKQILVDEASLKDKILKVISKYTDEDNVLLELFKLTAKYDPTTNQCVSVKNFFNMEERKEKGDETKKENRMVISYVTRMADKQKIIIEPGCFYYLITRIPNMKKTADKMLPFDYFTANKEEKNLRIDIIHYFNSLQDICASLLNCETKK</sequence>
<dbReference type="InterPro" id="IPR006134">
    <property type="entry name" value="DNA-dir_DNA_pol_B_multi_dom"/>
</dbReference>
<dbReference type="GO" id="GO:0003887">
    <property type="term" value="F:DNA-directed DNA polymerase activity"/>
    <property type="evidence" value="ECO:0007669"/>
    <property type="project" value="UniProtKB-KW"/>
</dbReference>
<evidence type="ECO:0000256" key="4">
    <source>
        <dbReference type="ARBA" id="ARBA00022932"/>
    </source>
</evidence>
<keyword evidence="4" id="KW-0239">DNA-directed DNA polymerase</keyword>
<accession>A0A9N9IBB1</accession>
<comment type="catalytic activity">
    <reaction evidence="6">
        <text>DNA(n) + a 2'-deoxyribonucleoside 5'-triphosphate = DNA(n+1) + diphosphate</text>
        <dbReference type="Rhea" id="RHEA:22508"/>
        <dbReference type="Rhea" id="RHEA-COMP:17339"/>
        <dbReference type="Rhea" id="RHEA-COMP:17340"/>
        <dbReference type="ChEBI" id="CHEBI:33019"/>
        <dbReference type="ChEBI" id="CHEBI:61560"/>
        <dbReference type="ChEBI" id="CHEBI:173112"/>
        <dbReference type="EC" id="2.7.7.7"/>
    </reaction>
</comment>
<dbReference type="GO" id="GO:0000166">
    <property type="term" value="F:nucleotide binding"/>
    <property type="evidence" value="ECO:0007669"/>
    <property type="project" value="InterPro"/>
</dbReference>
<evidence type="ECO:0000313" key="8">
    <source>
        <dbReference type="EMBL" id="CAG8727748.1"/>
    </source>
</evidence>
<keyword evidence="9" id="KW-1185">Reference proteome</keyword>
<dbReference type="InterPro" id="IPR043502">
    <property type="entry name" value="DNA/RNA_pol_sf"/>
</dbReference>
<feature type="non-terminal residue" evidence="8">
    <location>
        <position position="1"/>
    </location>
</feature>
<keyword evidence="2" id="KW-0808">Transferase</keyword>
<dbReference type="GO" id="GO:0003677">
    <property type="term" value="F:DNA binding"/>
    <property type="evidence" value="ECO:0007669"/>
    <property type="project" value="UniProtKB-KW"/>
</dbReference>
<dbReference type="Pfam" id="PF00136">
    <property type="entry name" value="DNA_pol_B"/>
    <property type="match status" value="2"/>
</dbReference>
<dbReference type="InterPro" id="IPR050240">
    <property type="entry name" value="DNA_pol_type-B"/>
</dbReference>
<dbReference type="SUPFAM" id="SSF56672">
    <property type="entry name" value="DNA/RNA polymerases"/>
    <property type="match status" value="1"/>
</dbReference>